<name>A0A4Q6XEL4_9SPHI</name>
<dbReference type="PANTHER" id="PTHR47197:SF3">
    <property type="entry name" value="DIHYDRO-HEME D1 DEHYDROGENASE"/>
    <property type="match status" value="1"/>
</dbReference>
<dbReference type="PANTHER" id="PTHR47197">
    <property type="entry name" value="PROTEIN NIRF"/>
    <property type="match status" value="1"/>
</dbReference>
<feature type="chain" id="PRO_5020784598" evidence="3">
    <location>
        <begin position="23"/>
        <end position="341"/>
    </location>
</feature>
<gene>
    <name evidence="5" type="ORF">EWE74_20675</name>
</gene>
<evidence type="ECO:0000256" key="2">
    <source>
        <dbReference type="SAM" id="MobiDB-lite"/>
    </source>
</evidence>
<dbReference type="InterPro" id="IPR015943">
    <property type="entry name" value="WD40/YVTN_repeat-like_dom_sf"/>
</dbReference>
<dbReference type="RefSeq" id="WP_130143565.1">
    <property type="nucleotide sequence ID" value="NZ_SGIT01000007.1"/>
</dbReference>
<dbReference type="EMBL" id="SGIT01000007">
    <property type="protein sequence ID" value="RZF57441.1"/>
    <property type="molecule type" value="Genomic_DNA"/>
</dbReference>
<organism evidence="5 6">
    <name type="scientific">Sphingobacterium corticibacterium</name>
    <dbReference type="NCBI Taxonomy" id="2484746"/>
    <lineage>
        <taxon>Bacteria</taxon>
        <taxon>Pseudomonadati</taxon>
        <taxon>Bacteroidota</taxon>
        <taxon>Sphingobacteriia</taxon>
        <taxon>Sphingobacteriales</taxon>
        <taxon>Sphingobacteriaceae</taxon>
        <taxon>Sphingobacterium</taxon>
    </lineage>
</organism>
<protein>
    <submittedName>
        <fullName evidence="5">YncE family protein</fullName>
    </submittedName>
</protein>
<feature type="region of interest" description="Disordered" evidence="2">
    <location>
        <begin position="310"/>
        <end position="341"/>
    </location>
</feature>
<dbReference type="Proteomes" id="UP000292855">
    <property type="component" value="Unassembled WGS sequence"/>
</dbReference>
<evidence type="ECO:0000313" key="6">
    <source>
        <dbReference type="Proteomes" id="UP000292855"/>
    </source>
</evidence>
<dbReference type="InterPro" id="IPR051200">
    <property type="entry name" value="Host-pathogen_enzymatic-act"/>
</dbReference>
<dbReference type="OrthoDB" id="9790815at2"/>
<dbReference type="InterPro" id="IPR011048">
    <property type="entry name" value="Haem_d1_sf"/>
</dbReference>
<evidence type="ECO:0000256" key="3">
    <source>
        <dbReference type="SAM" id="SignalP"/>
    </source>
</evidence>
<keyword evidence="1 3" id="KW-0732">Signal</keyword>
<dbReference type="InterPro" id="IPR048433">
    <property type="entry name" value="YNCE-like_beta-prop"/>
</dbReference>
<feature type="domain" description="YNCE-like beta-propeller" evidence="4">
    <location>
        <begin position="50"/>
        <end position="221"/>
    </location>
</feature>
<keyword evidence="6" id="KW-1185">Reference proteome</keyword>
<dbReference type="Gene3D" id="2.130.10.10">
    <property type="entry name" value="YVTN repeat-like/Quinoprotein amine dehydrogenase"/>
    <property type="match status" value="1"/>
</dbReference>
<dbReference type="SUPFAM" id="SSF51004">
    <property type="entry name" value="C-terminal (heme d1) domain of cytochrome cd1-nitrite reductase"/>
    <property type="match status" value="1"/>
</dbReference>
<sequence length="341" mass="35857">MKKTLKITAACILVAGLTQNGAAQIATKSSKIGDGVYELVYNHKNGLVYVTTTRGNAEKPTIYALDGKTLQVKDSIVLETGAFGLGINQKTQTLYGTATRAGSVIAVDIKTGKTLATITNGQEKGHTREVVVDEANNKVYVSDVGGGIWEIDGKTNKHIQQINGAGPSVTGLALDGKNSKLFAINFKTSNIVAIDLKTKNVIDSFPSGGEKAINLDFDAKRNRLYIAHTGSGSVSVLDANTGEVVKSVETGKGALGIRYSPANDIIYVANRGAQTVTIIDAKDYSVKANLEAGSLPNTIVVDQNGVAYTSHKANGAGRPKQGEKPKPSNDPNGDIISRISL</sequence>
<reference evidence="5 6" key="1">
    <citation type="submission" date="2019-02" db="EMBL/GenBank/DDBJ databases">
        <authorList>
            <person name="Li Y."/>
        </authorList>
    </citation>
    <scope>NUCLEOTIDE SEQUENCE [LARGE SCALE GENOMIC DNA]</scope>
    <source>
        <strain evidence="5 6">30C10-4-7</strain>
    </source>
</reference>
<evidence type="ECO:0000256" key="1">
    <source>
        <dbReference type="ARBA" id="ARBA00022729"/>
    </source>
</evidence>
<feature type="signal peptide" evidence="3">
    <location>
        <begin position="1"/>
        <end position="22"/>
    </location>
</feature>
<evidence type="ECO:0000259" key="4">
    <source>
        <dbReference type="Pfam" id="PF21783"/>
    </source>
</evidence>
<comment type="caution">
    <text evidence="5">The sequence shown here is derived from an EMBL/GenBank/DDBJ whole genome shotgun (WGS) entry which is preliminary data.</text>
</comment>
<dbReference type="AlphaFoldDB" id="A0A4Q6XEL4"/>
<proteinExistence type="predicted"/>
<evidence type="ECO:0000313" key="5">
    <source>
        <dbReference type="EMBL" id="RZF57441.1"/>
    </source>
</evidence>
<dbReference type="Pfam" id="PF21783">
    <property type="entry name" value="YNCE"/>
    <property type="match status" value="1"/>
</dbReference>
<dbReference type="NCBIfam" id="TIGR02276">
    <property type="entry name" value="beta_rpt_yvtn"/>
    <property type="match status" value="1"/>
</dbReference>
<accession>A0A4Q6XEL4</accession>
<dbReference type="InterPro" id="IPR011964">
    <property type="entry name" value="YVTN_b-propeller_repeat"/>
</dbReference>